<dbReference type="InterPro" id="IPR053145">
    <property type="entry name" value="AB_hydrolase_Est10"/>
</dbReference>
<keyword evidence="2" id="KW-0378">Hydrolase</keyword>
<feature type="domain" description="Peptidase S9 prolyl oligopeptidase catalytic" evidence="1">
    <location>
        <begin position="219"/>
        <end position="312"/>
    </location>
</feature>
<dbReference type="Proteomes" id="UP000761574">
    <property type="component" value="Unassembled WGS sequence"/>
</dbReference>
<dbReference type="EMBL" id="BPFB01000002">
    <property type="protein sequence ID" value="GIU41939.1"/>
    <property type="molecule type" value="Genomic_DNA"/>
</dbReference>
<proteinExistence type="predicted"/>
<keyword evidence="3" id="KW-1185">Reference proteome</keyword>
<comment type="caution">
    <text evidence="2">The sequence shown here is derived from an EMBL/GenBank/DDBJ whole genome shotgun (WGS) entry which is preliminary data.</text>
</comment>
<dbReference type="PANTHER" id="PTHR43265:SF1">
    <property type="entry name" value="ESTERASE ESTD"/>
    <property type="match status" value="1"/>
</dbReference>
<dbReference type="Pfam" id="PF00326">
    <property type="entry name" value="Peptidase_S9"/>
    <property type="match status" value="1"/>
</dbReference>
<name>A0ABQ4P3A3_9GAMM</name>
<dbReference type="PANTHER" id="PTHR43265">
    <property type="entry name" value="ESTERASE ESTD"/>
    <property type="match status" value="1"/>
</dbReference>
<dbReference type="RefSeq" id="WP_119978333.1">
    <property type="nucleotide sequence ID" value="NZ_BPFB01000002.1"/>
</dbReference>
<dbReference type="InterPro" id="IPR001375">
    <property type="entry name" value="Peptidase_S9_cat"/>
</dbReference>
<evidence type="ECO:0000259" key="1">
    <source>
        <dbReference type="Pfam" id="PF00326"/>
    </source>
</evidence>
<dbReference type="SUPFAM" id="SSF53474">
    <property type="entry name" value="alpha/beta-Hydrolases"/>
    <property type="match status" value="1"/>
</dbReference>
<organism evidence="2 3">
    <name type="scientific">Shewanella algidipiscicola</name>
    <dbReference type="NCBI Taxonomy" id="614070"/>
    <lineage>
        <taxon>Bacteria</taxon>
        <taxon>Pseudomonadati</taxon>
        <taxon>Pseudomonadota</taxon>
        <taxon>Gammaproteobacteria</taxon>
        <taxon>Alteromonadales</taxon>
        <taxon>Shewanellaceae</taxon>
        <taxon>Shewanella</taxon>
    </lineage>
</organism>
<reference evidence="2 3" key="1">
    <citation type="submission" date="2021-05" db="EMBL/GenBank/DDBJ databases">
        <title>Molecular characterization for Shewanella algae harboring chromosomal blaOXA-55-like strains isolated from clinical and environment sample.</title>
        <authorList>
            <person name="Ohama Y."/>
            <person name="Aoki K."/>
            <person name="Harada S."/>
            <person name="Moriya K."/>
            <person name="Ishii Y."/>
            <person name="Tateda K."/>
        </authorList>
    </citation>
    <scope>NUCLEOTIDE SEQUENCE [LARGE SCALE GENOMIC DNA]</scope>
    <source>
        <strain evidence="2 3">LMG 23746</strain>
    </source>
</reference>
<sequence>MKFVVIPIILLFITLNTYARDVESLTVARLDGSQINYYLLGQPDKSPSDVLLLILQGSSCNSVLQIESIFSDYQDVWPTADLLLIEKYGIDKKLNYSPDTERKDCPVQYLQNDSPKQRVADINTVIDRVRKDRRYRNLIVLGGSEGALVANLFASSNEDVDATISFNGGGRWFIDDVLYNITSEYENRAAARDSIEGFKGFSEHVLNSQPSLNLEVSGHGYSWWHQMLSIDQFDVLQKVNSPLLIVQAGMDLSVSPQAVDAMMMALRKAGNKNIDYLTYEKLDHGFSNGAGQNERKKVIADMKAWLTGQLNNTEQLDAE</sequence>
<dbReference type="Gene3D" id="3.40.50.1820">
    <property type="entry name" value="alpha/beta hydrolase"/>
    <property type="match status" value="1"/>
</dbReference>
<evidence type="ECO:0000313" key="3">
    <source>
        <dbReference type="Proteomes" id="UP000761574"/>
    </source>
</evidence>
<dbReference type="InterPro" id="IPR029058">
    <property type="entry name" value="AB_hydrolase_fold"/>
</dbReference>
<evidence type="ECO:0000313" key="2">
    <source>
        <dbReference type="EMBL" id="GIU41939.1"/>
    </source>
</evidence>
<dbReference type="GO" id="GO:0016787">
    <property type="term" value="F:hydrolase activity"/>
    <property type="evidence" value="ECO:0007669"/>
    <property type="project" value="UniProtKB-KW"/>
</dbReference>
<gene>
    <name evidence="2" type="ORF">TUM4630_01700</name>
</gene>
<accession>A0ABQ4P3A3</accession>
<protein>
    <submittedName>
        <fullName evidence="2">Alpha/beta hydrolase</fullName>
    </submittedName>
</protein>